<feature type="domain" description="TonB-dependent receptor-like beta-barrel" evidence="13">
    <location>
        <begin position="213"/>
        <end position="684"/>
    </location>
</feature>
<feature type="signal peptide" evidence="12">
    <location>
        <begin position="1"/>
        <end position="19"/>
    </location>
</feature>
<organism evidence="15 16">
    <name type="scientific">Terrimonas rubra</name>
    <dbReference type="NCBI Taxonomy" id="1035890"/>
    <lineage>
        <taxon>Bacteria</taxon>
        <taxon>Pseudomonadati</taxon>
        <taxon>Bacteroidota</taxon>
        <taxon>Chitinophagia</taxon>
        <taxon>Chitinophagales</taxon>
        <taxon>Chitinophagaceae</taxon>
        <taxon>Terrimonas</taxon>
    </lineage>
</organism>
<gene>
    <name evidence="15" type="ORF">ACFS6H_04230</name>
</gene>
<dbReference type="InterPro" id="IPR000531">
    <property type="entry name" value="Beta-barrel_TonB"/>
</dbReference>
<dbReference type="Gene3D" id="2.170.130.10">
    <property type="entry name" value="TonB-dependent receptor, plug domain"/>
    <property type="match status" value="1"/>
</dbReference>
<comment type="caution">
    <text evidence="15">The sequence shown here is derived from an EMBL/GenBank/DDBJ whole genome shotgun (WGS) entry which is preliminary data.</text>
</comment>
<keyword evidence="8 15" id="KW-0675">Receptor</keyword>
<evidence type="ECO:0000256" key="10">
    <source>
        <dbReference type="PROSITE-ProRule" id="PRU01360"/>
    </source>
</evidence>
<evidence type="ECO:0000256" key="4">
    <source>
        <dbReference type="ARBA" id="ARBA00022692"/>
    </source>
</evidence>
<evidence type="ECO:0000256" key="9">
    <source>
        <dbReference type="ARBA" id="ARBA00023237"/>
    </source>
</evidence>
<keyword evidence="2 10" id="KW-0813">Transport</keyword>
<dbReference type="Gene3D" id="2.40.170.20">
    <property type="entry name" value="TonB-dependent receptor, beta-barrel domain"/>
    <property type="match status" value="1"/>
</dbReference>
<comment type="subcellular location">
    <subcellularLocation>
        <location evidence="1 10">Cell outer membrane</location>
        <topology evidence="1 10">Multi-pass membrane protein</topology>
    </subcellularLocation>
</comment>
<dbReference type="Pfam" id="PF00593">
    <property type="entry name" value="TonB_dep_Rec_b-barrel"/>
    <property type="match status" value="1"/>
</dbReference>
<evidence type="ECO:0000256" key="2">
    <source>
        <dbReference type="ARBA" id="ARBA00022448"/>
    </source>
</evidence>
<keyword evidence="3 10" id="KW-1134">Transmembrane beta strand</keyword>
<dbReference type="PROSITE" id="PS52016">
    <property type="entry name" value="TONB_DEPENDENT_REC_3"/>
    <property type="match status" value="1"/>
</dbReference>
<sequence>MKSLLFLLLILVSAYGGFAQTDSIRLDSTRVLNAVTVKGNISVKALRQQPFNIALINAAPYYNSNISGIDLLRQASGIKIKQNGGFGSGNDFFINGSSGKQVKFFIDGLPQDNLGETQTLNIYPVEQIERLEVYKGVLPVELGSDALGAAINIVTRKEREDYINASYSIASFNTHKLNILGKKYINTHLFTSLQANFNYAANEYRVQAEVIKPNGQADTMNVPLFHDLFKNYNVQVQVGYTGKPFADQLSLTLLQTGTYDQLQHSLMMLQPYGHVYRNERLQTAILRYQKDNLLPKTGITAMFSYNRVKSLLMDTSRYSFLWNGEVARDLNGQPQRKLSGGELSSSGHELYTYTDVANSKLTAVYKLNGQAKLVFSNTFQWYRRTGRDPVAQKFYGGIDYYRTPSQMLKNVSGIGLEGSFKETRWRYLASIKNYFTSVKGFELVDLNRKTTKKTLTRLAWNAGLGYQYNERLLLKLSYEHAARLPEPEEAFGDFTYVTPNPNIDAERSENINLTAMYNTGRQETELSGFYRDVKNLIYLPPSQFFSRYDNLLNVRVIGLEGSVKYRLWKNITVNGNFTYQDLRNRSNISNRPIDNGRYKNSRMPNVPYLFANGSLIYTARNIFKDGNSLQVWYNGNYTHEYFLYWAEDGDRNLKNKLPTQLLHGAGISYSWYEGLSLAFETTNLTDTRTYDNFKVQLPGRSFSFKIRFYQTQKNKK</sequence>
<name>A0ABW6A3V7_9BACT</name>
<evidence type="ECO:0000256" key="5">
    <source>
        <dbReference type="ARBA" id="ARBA00022729"/>
    </source>
</evidence>
<evidence type="ECO:0000256" key="6">
    <source>
        <dbReference type="ARBA" id="ARBA00023077"/>
    </source>
</evidence>
<dbReference type="PANTHER" id="PTHR30069:SF29">
    <property type="entry name" value="HEMOGLOBIN AND HEMOGLOBIN-HAPTOGLOBIN-BINDING PROTEIN 1-RELATED"/>
    <property type="match status" value="1"/>
</dbReference>
<evidence type="ECO:0000259" key="13">
    <source>
        <dbReference type="Pfam" id="PF00593"/>
    </source>
</evidence>
<feature type="domain" description="TonB-dependent receptor plug" evidence="14">
    <location>
        <begin position="69"/>
        <end position="149"/>
    </location>
</feature>
<accession>A0ABW6A3V7</accession>
<dbReference type="Proteomes" id="UP001597511">
    <property type="component" value="Unassembled WGS sequence"/>
</dbReference>
<evidence type="ECO:0000313" key="16">
    <source>
        <dbReference type="Proteomes" id="UP001597511"/>
    </source>
</evidence>
<evidence type="ECO:0000256" key="1">
    <source>
        <dbReference type="ARBA" id="ARBA00004571"/>
    </source>
</evidence>
<reference evidence="16" key="1">
    <citation type="journal article" date="2019" name="Int. J. Syst. Evol. Microbiol.">
        <title>The Global Catalogue of Microorganisms (GCM) 10K type strain sequencing project: providing services to taxonomists for standard genome sequencing and annotation.</title>
        <authorList>
            <consortium name="The Broad Institute Genomics Platform"/>
            <consortium name="The Broad Institute Genome Sequencing Center for Infectious Disease"/>
            <person name="Wu L."/>
            <person name="Ma J."/>
        </authorList>
    </citation>
    <scope>NUCLEOTIDE SEQUENCE [LARGE SCALE GENOMIC DNA]</scope>
    <source>
        <strain evidence="16">KCTC 23299</strain>
    </source>
</reference>
<keyword evidence="16" id="KW-1185">Reference proteome</keyword>
<evidence type="ECO:0000256" key="8">
    <source>
        <dbReference type="ARBA" id="ARBA00023170"/>
    </source>
</evidence>
<dbReference type="EMBL" id="JBHUOZ010000001">
    <property type="protein sequence ID" value="MFD2918906.1"/>
    <property type="molecule type" value="Genomic_DNA"/>
</dbReference>
<dbReference type="SUPFAM" id="SSF56935">
    <property type="entry name" value="Porins"/>
    <property type="match status" value="1"/>
</dbReference>
<keyword evidence="9 10" id="KW-0998">Cell outer membrane</keyword>
<evidence type="ECO:0000256" key="12">
    <source>
        <dbReference type="SAM" id="SignalP"/>
    </source>
</evidence>
<comment type="similarity">
    <text evidence="10 11">Belongs to the TonB-dependent receptor family.</text>
</comment>
<evidence type="ECO:0000256" key="7">
    <source>
        <dbReference type="ARBA" id="ARBA00023136"/>
    </source>
</evidence>
<dbReference type="InterPro" id="IPR039426">
    <property type="entry name" value="TonB-dep_rcpt-like"/>
</dbReference>
<evidence type="ECO:0000256" key="3">
    <source>
        <dbReference type="ARBA" id="ARBA00022452"/>
    </source>
</evidence>
<evidence type="ECO:0000256" key="11">
    <source>
        <dbReference type="RuleBase" id="RU003357"/>
    </source>
</evidence>
<feature type="chain" id="PRO_5046323259" evidence="12">
    <location>
        <begin position="20"/>
        <end position="716"/>
    </location>
</feature>
<keyword evidence="6 11" id="KW-0798">TonB box</keyword>
<evidence type="ECO:0000313" key="15">
    <source>
        <dbReference type="EMBL" id="MFD2918906.1"/>
    </source>
</evidence>
<dbReference type="InterPro" id="IPR036942">
    <property type="entry name" value="Beta-barrel_TonB_sf"/>
</dbReference>
<dbReference type="InterPro" id="IPR012910">
    <property type="entry name" value="Plug_dom"/>
</dbReference>
<dbReference type="PANTHER" id="PTHR30069">
    <property type="entry name" value="TONB-DEPENDENT OUTER MEMBRANE RECEPTOR"/>
    <property type="match status" value="1"/>
</dbReference>
<protein>
    <submittedName>
        <fullName evidence="15">TonB-dependent receptor</fullName>
    </submittedName>
</protein>
<keyword evidence="5 12" id="KW-0732">Signal</keyword>
<dbReference type="RefSeq" id="WP_386095543.1">
    <property type="nucleotide sequence ID" value="NZ_JBHUOZ010000001.1"/>
</dbReference>
<evidence type="ECO:0000259" key="14">
    <source>
        <dbReference type="Pfam" id="PF07715"/>
    </source>
</evidence>
<dbReference type="InterPro" id="IPR037066">
    <property type="entry name" value="Plug_dom_sf"/>
</dbReference>
<keyword evidence="7 10" id="KW-0472">Membrane</keyword>
<keyword evidence="4 10" id="KW-0812">Transmembrane</keyword>
<proteinExistence type="inferred from homology"/>
<dbReference type="Pfam" id="PF07715">
    <property type="entry name" value="Plug"/>
    <property type="match status" value="1"/>
</dbReference>